<evidence type="ECO:0000259" key="4">
    <source>
        <dbReference type="Pfam" id="PF10433"/>
    </source>
</evidence>
<dbReference type="InterPro" id="IPR018846">
    <property type="entry name" value="Beta-prop_RSE1/DDB1/CPSF1_1st"/>
</dbReference>
<dbReference type="OrthoDB" id="433457at2759"/>
<dbReference type="AlphaFoldDB" id="N1JA91"/>
<name>N1JA91_BLUG1</name>
<keyword evidence="2" id="KW-0539">Nucleus</keyword>
<organism evidence="6 7">
    <name type="scientific">Blumeria graminis f. sp. hordei (strain DH14)</name>
    <name type="common">Barley powdery mildew</name>
    <name type="synonym">Oidium monilioides f. sp. hordei</name>
    <dbReference type="NCBI Taxonomy" id="546991"/>
    <lineage>
        <taxon>Eukaryota</taxon>
        <taxon>Fungi</taxon>
        <taxon>Dikarya</taxon>
        <taxon>Ascomycota</taxon>
        <taxon>Pezizomycotina</taxon>
        <taxon>Leotiomycetes</taxon>
        <taxon>Erysiphales</taxon>
        <taxon>Erysiphaceae</taxon>
        <taxon>Blumeria</taxon>
        <taxon>Blumeria hordei</taxon>
    </lineage>
</organism>
<dbReference type="InterPro" id="IPR058543">
    <property type="entry name" value="Beta-prop_RSE1/DDB1/CPSF1_2nd"/>
</dbReference>
<dbReference type="Pfam" id="PF10433">
    <property type="entry name" value="Beta-prop_RSE1_1st"/>
    <property type="match status" value="1"/>
</dbReference>
<dbReference type="HOGENOM" id="CLU_002893_1_1_1"/>
<comment type="subcellular location">
    <subcellularLocation>
        <location evidence="1">Nucleus</location>
    </subcellularLocation>
</comment>
<proteinExistence type="predicted"/>
<dbReference type="PANTHER" id="PTHR10644">
    <property type="entry name" value="DNA REPAIR/RNA PROCESSING CPSF FAMILY"/>
    <property type="match status" value="1"/>
</dbReference>
<dbReference type="GO" id="GO:0003676">
    <property type="term" value="F:nucleic acid binding"/>
    <property type="evidence" value="ECO:0007669"/>
    <property type="project" value="InterPro"/>
</dbReference>
<dbReference type="Pfam" id="PF23726">
    <property type="entry name" value="Beta-prop_RSE1_2nd"/>
    <property type="match status" value="1"/>
</dbReference>
<evidence type="ECO:0000256" key="1">
    <source>
        <dbReference type="ARBA" id="ARBA00004123"/>
    </source>
</evidence>
<reference evidence="6 7" key="1">
    <citation type="journal article" date="2010" name="Science">
        <title>Genome expansion and gene loss in powdery mildew fungi reveal tradeoffs in extreme parasitism.</title>
        <authorList>
            <person name="Spanu P.D."/>
            <person name="Abbott J.C."/>
            <person name="Amselem J."/>
            <person name="Burgis T.A."/>
            <person name="Soanes D.M."/>
            <person name="Stueber K."/>
            <person name="Ver Loren van Themaat E."/>
            <person name="Brown J.K.M."/>
            <person name="Butcher S.A."/>
            <person name="Gurr S.J."/>
            <person name="Lebrun M.-H."/>
            <person name="Ridout C.J."/>
            <person name="Schulze-Lefert P."/>
            <person name="Talbot N.J."/>
            <person name="Ahmadinejad N."/>
            <person name="Ametz C."/>
            <person name="Barton G.R."/>
            <person name="Benjdia M."/>
            <person name="Bidzinski P."/>
            <person name="Bindschedler L.V."/>
            <person name="Both M."/>
            <person name="Brewer M.T."/>
            <person name="Cadle-Davidson L."/>
            <person name="Cadle-Davidson M.M."/>
            <person name="Collemare J."/>
            <person name="Cramer R."/>
            <person name="Frenkel O."/>
            <person name="Godfrey D."/>
            <person name="Harriman J."/>
            <person name="Hoede C."/>
            <person name="King B.C."/>
            <person name="Klages S."/>
            <person name="Kleemann J."/>
            <person name="Knoll D."/>
            <person name="Koti P.S."/>
            <person name="Kreplak J."/>
            <person name="Lopez-Ruiz F.J."/>
            <person name="Lu X."/>
            <person name="Maekawa T."/>
            <person name="Mahanil S."/>
            <person name="Micali C."/>
            <person name="Milgroom M.G."/>
            <person name="Montana G."/>
            <person name="Noir S."/>
            <person name="O'Connell R.J."/>
            <person name="Oberhaensli S."/>
            <person name="Parlange F."/>
            <person name="Pedersen C."/>
            <person name="Quesneville H."/>
            <person name="Reinhardt R."/>
            <person name="Rott M."/>
            <person name="Sacristan S."/>
            <person name="Schmidt S.M."/>
            <person name="Schoen M."/>
            <person name="Skamnioti P."/>
            <person name="Sommer H."/>
            <person name="Stephens A."/>
            <person name="Takahara H."/>
            <person name="Thordal-Christensen H."/>
            <person name="Vigouroux M."/>
            <person name="Wessling R."/>
            <person name="Wicker T."/>
            <person name="Panstruga R."/>
        </authorList>
    </citation>
    <scope>NUCLEOTIDE SEQUENCE [LARGE SCALE GENOMIC DNA]</scope>
    <source>
        <strain evidence="6">DH14</strain>
    </source>
</reference>
<dbReference type="Proteomes" id="UP000015441">
    <property type="component" value="Unassembled WGS sequence"/>
</dbReference>
<evidence type="ECO:0000256" key="2">
    <source>
        <dbReference type="ARBA" id="ARBA00023242"/>
    </source>
</evidence>
<feature type="domain" description="RSE1/DDB1/CPSF1 C-terminal" evidence="3">
    <location>
        <begin position="790"/>
        <end position="1133"/>
    </location>
</feature>
<dbReference type="eggNOG" id="KOG1897">
    <property type="taxonomic scope" value="Eukaryota"/>
</dbReference>
<evidence type="ECO:0000259" key="5">
    <source>
        <dbReference type="Pfam" id="PF23726"/>
    </source>
</evidence>
<dbReference type="Gene3D" id="2.130.10.10">
    <property type="entry name" value="YVTN repeat-like/Quinoprotein amine dehydrogenase"/>
    <property type="match status" value="3"/>
</dbReference>
<dbReference type="STRING" id="546991.N1JA91"/>
<dbReference type="InParanoid" id="N1JA91"/>
<dbReference type="InterPro" id="IPR004871">
    <property type="entry name" value="RSE1/DDB1/CPSF1_C"/>
</dbReference>
<comment type="caution">
    <text evidence="6">The sequence shown here is derived from an EMBL/GenBank/DDBJ whole genome shotgun (WGS) entry which is preliminary data.</text>
</comment>
<feature type="domain" description="RSE1/DDB1/CPSF1 second beta-propeller" evidence="5">
    <location>
        <begin position="435"/>
        <end position="742"/>
    </location>
</feature>
<dbReference type="Gene3D" id="1.10.150.910">
    <property type="match status" value="1"/>
</dbReference>
<feature type="domain" description="RSE1/DDB1/CPSF1 first beta-propeller" evidence="4">
    <location>
        <begin position="12"/>
        <end position="374"/>
    </location>
</feature>
<dbReference type="InterPro" id="IPR050358">
    <property type="entry name" value="RSE1/DDB1/CFT1"/>
</dbReference>
<accession>N1JA91</accession>
<evidence type="ECO:0000259" key="3">
    <source>
        <dbReference type="Pfam" id="PF03178"/>
    </source>
</evidence>
<dbReference type="Pfam" id="PF03178">
    <property type="entry name" value="CPSF_A"/>
    <property type="match status" value="1"/>
</dbReference>
<evidence type="ECO:0000313" key="7">
    <source>
        <dbReference type="Proteomes" id="UP000015441"/>
    </source>
</evidence>
<dbReference type="InterPro" id="IPR015943">
    <property type="entry name" value="WD40/YVTN_repeat-like_dom_sf"/>
</dbReference>
<dbReference type="FunFam" id="2.130.10.10:FF:000629">
    <property type="entry name" value="UV-damaged DNA binding protein"/>
    <property type="match status" value="1"/>
</dbReference>
<keyword evidence="7" id="KW-1185">Reference proteome</keyword>
<dbReference type="EMBL" id="CAUH01000529">
    <property type="protein sequence ID" value="CCU74693.1"/>
    <property type="molecule type" value="Genomic_DNA"/>
</dbReference>
<gene>
    <name evidence="6" type="ORF">BGHDH14_bgh01534</name>
</gene>
<dbReference type="GO" id="GO:0005634">
    <property type="term" value="C:nucleus"/>
    <property type="evidence" value="ECO:0007669"/>
    <property type="project" value="UniProtKB-SubCell"/>
</dbReference>
<sequence length="1165" mass="129852">MSYIAPIHRPSSVRHAVKLNLFAANESCLVLAKANRIEIWEPSEVGLSMKLSKSFYGRISMLAKIRPLGSTTDHLFIGTLRFKYFTIAWNKCRKELETILSFEDISDRYMRESQSRDGCLVDPTHQYMILELFEGVINLIRIIKPKRGKGQYMDKAEQVRLAELKVRSSTFLYTETKQPKIAILYTDRNGSDVRLATYRIVDEKGQYSSFNPKKDRDNELAGLDITASHLIPVPKGDRGQKRYMVRSSTISKALLGGVIVVGETTMTYLDDESKAVVNYILDEATIFVAWEQLDGLNYLLADAYTRLFVLTIVVDGPEVLCMKMRFLGNTSKASQMVLLDENLVFIASHEGDSQVIAIDLSLEQNAITLIQTMPNIAPILDFAIMNMGCGNDEPQWNEYSFGQAQLVTGSGANECGSLRSVRSGVGLEDDSILADIQEVTSIFALKSTQGSESNDILLVSLPMETRVFKFSSTEDIEEVEQLGDLVFCEGSLLAMILPNGRILQITTSLVIILGSDFKLEAKWSPLKGQRISAASSNHEHVLLSSDGVTLISLDINQNLHQVATKILDENEQVACVHVPIQFSGIGVVGFWQTASVSIIRLPTIETIQTETLRKINGASTPRSLALAQVLPANISGPSLFIAMEDGVIITFTVDTNTFNLSERKSIVLGNQQAQFHILPQKNGLINIFTTCEHPSLIYSLNGHIVYSIVTAYDTTSVCHFDSENYPDSVVVATPTTLKISKIDTQRRTHIRSLPVGVTVRRVAYSSKERVFGIGCVKRELIHDQEVVSCSFALVEDILFNRVGEEYKLNRKEEVIECVVRTELPTEHSDCALAERFIIGTSFLDNDGGDERGRILVLSIDGSRSPSLVSALTVKGACRQVAILNGHIVAALVKTVVIYKYVETTSASAEFFKLVTYRCSTCPIDLVIHDNIIAVADLQKSLALLEYQPGQDGLPDKLVEVARHYQSCWATAVSHIEGSSYLESDQEGNLIVLRRNTEDVPLKDQRCMEVTGEFHLGEMVNRIRKIRVRPTADAVIIPQAFLATVSYSYSSINSLLYHPLTTFYLLQTEGSIYLFSTISPSSQDLLLRLQSAIAAHVKLLGDIDFQSYRSFWNLDRETLEPFRFVDGELIERFLEVDKSIQADICRGLGSSVEDIRYMVEDLKHLH</sequence>
<protein>
    <submittedName>
        <fullName evidence="6">Putative DNA damage-binding protein 1</fullName>
    </submittedName>
</protein>
<evidence type="ECO:0000313" key="6">
    <source>
        <dbReference type="EMBL" id="CCU74693.1"/>
    </source>
</evidence>